<gene>
    <name evidence="1" type="ORF">C1SCF055_LOCUS35242</name>
</gene>
<protein>
    <submittedName>
        <fullName evidence="1">Uncharacterized protein</fullName>
    </submittedName>
</protein>
<dbReference type="EMBL" id="CAMXCT030004669">
    <property type="protein sequence ID" value="CAL4797229.1"/>
    <property type="molecule type" value="Genomic_DNA"/>
</dbReference>
<evidence type="ECO:0000313" key="3">
    <source>
        <dbReference type="Proteomes" id="UP001152797"/>
    </source>
</evidence>
<evidence type="ECO:0000313" key="1">
    <source>
        <dbReference type="EMBL" id="CAI4009917.1"/>
    </source>
</evidence>
<dbReference type="OrthoDB" id="10336309at2759"/>
<reference evidence="2" key="2">
    <citation type="submission" date="2024-04" db="EMBL/GenBank/DDBJ databases">
        <authorList>
            <person name="Chen Y."/>
            <person name="Shah S."/>
            <person name="Dougan E. K."/>
            <person name="Thang M."/>
            <person name="Chan C."/>
        </authorList>
    </citation>
    <scope>NUCLEOTIDE SEQUENCE [LARGE SCALE GENOMIC DNA]</scope>
</reference>
<dbReference type="EMBL" id="CAMXCT010004669">
    <property type="protein sequence ID" value="CAI4009917.1"/>
    <property type="molecule type" value="Genomic_DNA"/>
</dbReference>
<accession>A0A9P1DI82</accession>
<dbReference type="EMBL" id="CAMXCT020004669">
    <property type="protein sequence ID" value="CAL1163292.1"/>
    <property type="molecule type" value="Genomic_DNA"/>
</dbReference>
<organism evidence="1">
    <name type="scientific">Cladocopium goreaui</name>
    <dbReference type="NCBI Taxonomy" id="2562237"/>
    <lineage>
        <taxon>Eukaryota</taxon>
        <taxon>Sar</taxon>
        <taxon>Alveolata</taxon>
        <taxon>Dinophyceae</taxon>
        <taxon>Suessiales</taxon>
        <taxon>Symbiodiniaceae</taxon>
        <taxon>Cladocopium</taxon>
    </lineage>
</organism>
<name>A0A9P1DI82_9DINO</name>
<keyword evidence="3" id="KW-1185">Reference proteome</keyword>
<reference evidence="1" key="1">
    <citation type="submission" date="2022-10" db="EMBL/GenBank/DDBJ databases">
        <authorList>
            <person name="Chen Y."/>
            <person name="Dougan E. K."/>
            <person name="Chan C."/>
            <person name="Rhodes N."/>
            <person name="Thang M."/>
        </authorList>
    </citation>
    <scope>NUCLEOTIDE SEQUENCE</scope>
</reference>
<comment type="caution">
    <text evidence="1">The sequence shown here is derived from an EMBL/GenBank/DDBJ whole genome shotgun (WGS) entry which is preliminary data.</text>
</comment>
<sequence>MDGEAAGGNALSGLVEGTMSLLPQGGTTSKVLFKQLTYWNWIQGAYSISWGSEDMVQRGGLFDDERLAFDVGSAVAEQVIAQQAGRGDLQDGNALAPTGIARPETPLMAYVDRASFPGFLDETEFKCALGRLGRSD</sequence>
<evidence type="ECO:0000313" key="2">
    <source>
        <dbReference type="EMBL" id="CAL1163292.1"/>
    </source>
</evidence>
<dbReference type="Proteomes" id="UP001152797">
    <property type="component" value="Unassembled WGS sequence"/>
</dbReference>
<proteinExistence type="predicted"/>
<dbReference type="AlphaFoldDB" id="A0A9P1DI82"/>